<dbReference type="EMBL" id="HADY01012822">
    <property type="protein sequence ID" value="SBP51307.1"/>
    <property type="molecule type" value="Transcribed_RNA"/>
</dbReference>
<dbReference type="InterPro" id="IPR053819">
    <property type="entry name" value="TEADIR3_omega_loop"/>
</dbReference>
<feature type="region of interest" description="Disordered" evidence="1">
    <location>
        <begin position="53"/>
        <end position="83"/>
    </location>
</feature>
<gene>
    <name evidence="3" type="primary">FAM181A</name>
    <name evidence="2" type="synonym">fam181a</name>
    <name evidence="2" type="ORF">G4P62_015521</name>
</gene>
<dbReference type="OMA" id="SRMPRCH"/>
<evidence type="ECO:0000313" key="2">
    <source>
        <dbReference type="EMBL" id="KAF7201830.1"/>
    </source>
</evidence>
<dbReference type="GeneID" id="107392340"/>
<dbReference type="EMBL" id="JAAVVJ010000018">
    <property type="protein sequence ID" value="KAF7201830.1"/>
    <property type="molecule type" value="Genomic_DNA"/>
</dbReference>
<proteinExistence type="predicted"/>
<evidence type="ECO:0000256" key="1">
    <source>
        <dbReference type="SAM" id="MobiDB-lite"/>
    </source>
</evidence>
<protein>
    <submittedName>
        <fullName evidence="2">Family with sequence similarity 181 member A</fullName>
    </submittedName>
    <submittedName>
        <fullName evidence="3">Family with sequence similarity 181, member A</fullName>
    </submittedName>
</protein>
<dbReference type="InterPro" id="IPR029359">
    <property type="entry name" value="FAM181"/>
</dbReference>
<reference evidence="2" key="3">
    <citation type="submission" date="2020-03" db="EMBL/GenBank/DDBJ databases">
        <title>Intra-Species Differences in Population Size shape Life History and Genome Evolution.</title>
        <authorList>
            <person name="Willemsen D."/>
            <person name="Cui R."/>
            <person name="Valenzano D.R."/>
        </authorList>
    </citation>
    <scope>NUCLEOTIDE SEQUENCE</scope>
    <source>
        <strain evidence="2">GRZ</strain>
        <tissue evidence="2">Whole</tissue>
    </source>
</reference>
<evidence type="ECO:0000313" key="3">
    <source>
        <dbReference type="EMBL" id="SBP51307.1"/>
    </source>
</evidence>
<accession>A0A1A8A856</accession>
<dbReference type="AlphaFoldDB" id="A0A1A8A856"/>
<dbReference type="KEGG" id="nfu:107392340"/>
<sequence length="246" mass="27164">MANADSEVKTLLNFVNLASSDIKAALDKSAPCRRSVDHRKYLQKQLKRFSQKYSRVPRCHAHKSADHRCLKPPGTAAQETASHAQDVENVGIEVEQVPMRERQLPASFWEEPRQTKAKRDKTGLGLKKSAIGSSDGSKNEMRKAALDDGANASSSRRNSADKEVLKLDVTSHHFVSVCGCCPLQYHGHHVLHSHIVVPHPPLWSKAAAGTESEHPFGPRIHTHVVVKPIPTKPTPQSPIFSVFGFI</sequence>
<reference evidence="3" key="1">
    <citation type="submission" date="2016-05" db="EMBL/GenBank/DDBJ databases">
        <authorList>
            <person name="Lavstsen T."/>
            <person name="Jespersen J.S."/>
        </authorList>
    </citation>
    <scope>NUCLEOTIDE SEQUENCE</scope>
    <source>
        <tissue evidence="3">Brain</tissue>
    </source>
</reference>
<name>A0A1A8A856_NOTFU</name>
<feature type="compositionally biased region" description="Basic residues" evidence="1">
    <location>
        <begin position="53"/>
        <end position="62"/>
    </location>
</feature>
<dbReference type="Proteomes" id="UP000822369">
    <property type="component" value="Chromosome 18"/>
</dbReference>
<dbReference type="PANTHER" id="PTHR33766:SF1">
    <property type="entry name" value="PROTEIN FAM181A"/>
    <property type="match status" value="1"/>
</dbReference>
<dbReference type="Pfam" id="PF15238">
    <property type="entry name" value="TEADIR3"/>
    <property type="match status" value="1"/>
</dbReference>
<organism evidence="3">
    <name type="scientific">Nothobranchius furzeri</name>
    <name type="common">Turquoise killifish</name>
    <dbReference type="NCBI Taxonomy" id="105023"/>
    <lineage>
        <taxon>Eukaryota</taxon>
        <taxon>Metazoa</taxon>
        <taxon>Chordata</taxon>
        <taxon>Craniata</taxon>
        <taxon>Vertebrata</taxon>
        <taxon>Euteleostomi</taxon>
        <taxon>Actinopterygii</taxon>
        <taxon>Neopterygii</taxon>
        <taxon>Teleostei</taxon>
        <taxon>Neoteleostei</taxon>
        <taxon>Acanthomorphata</taxon>
        <taxon>Ovalentaria</taxon>
        <taxon>Atherinomorphae</taxon>
        <taxon>Cyprinodontiformes</taxon>
        <taxon>Nothobranchiidae</taxon>
        <taxon>Nothobranchius</taxon>
    </lineage>
</organism>
<reference evidence="3" key="2">
    <citation type="submission" date="2016-06" db="EMBL/GenBank/DDBJ databases">
        <title>The genome of a short-lived fish provides insights into sex chromosome evolution and the genetic control of aging.</title>
        <authorList>
            <person name="Reichwald K."/>
            <person name="Felder M."/>
            <person name="Petzold A."/>
            <person name="Koch P."/>
            <person name="Groth M."/>
            <person name="Platzer M."/>
        </authorList>
    </citation>
    <scope>NUCLEOTIDE SEQUENCE</scope>
    <source>
        <tissue evidence="3">Brain</tissue>
    </source>
</reference>
<dbReference type="PANTHER" id="PTHR33766">
    <property type="entry name" value="PROTEIN FAM181B"/>
    <property type="match status" value="1"/>
</dbReference>
<feature type="region of interest" description="Disordered" evidence="1">
    <location>
        <begin position="104"/>
        <end position="141"/>
    </location>
</feature>
<dbReference type="OrthoDB" id="5982901at2759"/>
<dbReference type="EMBL" id="HAEJ01017735">
    <property type="protein sequence ID" value="SBS58192.1"/>
    <property type="molecule type" value="Transcribed_RNA"/>
</dbReference>